<evidence type="ECO:0000256" key="1">
    <source>
        <dbReference type="ARBA" id="ARBA00004123"/>
    </source>
</evidence>
<dbReference type="InterPro" id="IPR036236">
    <property type="entry name" value="Znf_C2H2_sf"/>
</dbReference>
<comment type="caution">
    <text evidence="12">The sequence shown here is derived from an EMBL/GenBank/DDBJ whole genome shotgun (WGS) entry which is preliminary data.</text>
</comment>
<dbReference type="EMBL" id="WAAC01002373">
    <property type="protein sequence ID" value="NXW97318.1"/>
    <property type="molecule type" value="Genomic_DNA"/>
</dbReference>
<proteinExistence type="inferred from homology"/>
<organism evidence="12 13">
    <name type="scientific">Larus smithsonianus</name>
    <name type="common">American herring gull</name>
    <dbReference type="NCBI Taxonomy" id="243888"/>
    <lineage>
        <taxon>Eukaryota</taxon>
        <taxon>Metazoa</taxon>
        <taxon>Chordata</taxon>
        <taxon>Craniata</taxon>
        <taxon>Vertebrata</taxon>
        <taxon>Euteleostomi</taxon>
        <taxon>Archelosauria</taxon>
        <taxon>Archosauria</taxon>
        <taxon>Dinosauria</taxon>
        <taxon>Saurischia</taxon>
        <taxon>Theropoda</taxon>
        <taxon>Coelurosauria</taxon>
        <taxon>Aves</taxon>
        <taxon>Neognathae</taxon>
        <taxon>Neoaves</taxon>
        <taxon>Charadriiformes</taxon>
        <taxon>Laridae</taxon>
        <taxon>Larus</taxon>
    </lineage>
</organism>
<dbReference type="FunFam" id="3.30.160.60:FF:000933">
    <property type="entry name" value="zinc finger protein 771"/>
    <property type="match status" value="1"/>
</dbReference>
<dbReference type="FunFam" id="3.30.160.60:FF:000785">
    <property type="entry name" value="zinc finger protein 648"/>
    <property type="match status" value="1"/>
</dbReference>
<feature type="domain" description="C2H2-type" evidence="11">
    <location>
        <begin position="52"/>
        <end position="71"/>
    </location>
</feature>
<evidence type="ECO:0000313" key="13">
    <source>
        <dbReference type="Proteomes" id="UP000620207"/>
    </source>
</evidence>
<dbReference type="Pfam" id="PF00096">
    <property type="entry name" value="zf-C2H2"/>
    <property type="match status" value="2"/>
</dbReference>
<keyword evidence="5 10" id="KW-0863">Zinc-finger</keyword>
<sequence>PHPPPLREATMGDLGVSLPPSRPYRCCECGKAFGSSSALLTHGRIHTGEKPYKCPDCGKNFTRGSTLVNHR</sequence>
<reference evidence="12" key="1">
    <citation type="submission" date="2020-02" db="EMBL/GenBank/DDBJ databases">
        <title>Bird 10,000 Genomes (B10K) Project - Family phase.</title>
        <authorList>
            <person name="Zhang G."/>
        </authorList>
    </citation>
    <scope>NUCLEOTIDE SEQUENCE</scope>
    <source>
        <strain evidence="12">B10K-DU-002-28</strain>
        <tissue evidence="12">Muscle</tissue>
    </source>
</reference>
<feature type="non-terminal residue" evidence="12">
    <location>
        <position position="71"/>
    </location>
</feature>
<evidence type="ECO:0000256" key="10">
    <source>
        <dbReference type="PROSITE-ProRule" id="PRU00042"/>
    </source>
</evidence>
<name>A0A852G1B3_9CHAR</name>
<keyword evidence="6" id="KW-0862">Zinc</keyword>
<dbReference type="InterPro" id="IPR013087">
    <property type="entry name" value="Znf_C2H2_type"/>
</dbReference>
<dbReference type="GO" id="GO:0008270">
    <property type="term" value="F:zinc ion binding"/>
    <property type="evidence" value="ECO:0007669"/>
    <property type="project" value="UniProtKB-KW"/>
</dbReference>
<evidence type="ECO:0000259" key="11">
    <source>
        <dbReference type="PROSITE" id="PS50157"/>
    </source>
</evidence>
<dbReference type="GO" id="GO:0000981">
    <property type="term" value="F:DNA-binding transcription factor activity, RNA polymerase II-specific"/>
    <property type="evidence" value="ECO:0007669"/>
    <property type="project" value="TreeGrafter"/>
</dbReference>
<dbReference type="PANTHER" id="PTHR23226">
    <property type="entry name" value="ZINC FINGER AND SCAN DOMAIN-CONTAINING"/>
    <property type="match status" value="1"/>
</dbReference>
<gene>
    <name evidence="12" type="primary">Zscan30_1</name>
    <name evidence="12" type="ORF">LARSMI_R14453</name>
</gene>
<dbReference type="Gene3D" id="3.30.160.60">
    <property type="entry name" value="Classic Zinc Finger"/>
    <property type="match status" value="2"/>
</dbReference>
<evidence type="ECO:0000256" key="7">
    <source>
        <dbReference type="ARBA" id="ARBA00023015"/>
    </source>
</evidence>
<dbReference type="PANTHER" id="PTHR23226:SF416">
    <property type="entry name" value="FI01424P"/>
    <property type="match status" value="1"/>
</dbReference>
<keyword evidence="7" id="KW-0805">Transcription regulation</keyword>
<feature type="non-terminal residue" evidence="12">
    <location>
        <position position="1"/>
    </location>
</feature>
<keyword evidence="9" id="KW-0539">Nucleus</keyword>
<keyword evidence="13" id="KW-1185">Reference proteome</keyword>
<dbReference type="PROSITE" id="PS00028">
    <property type="entry name" value="ZINC_FINGER_C2H2_1"/>
    <property type="match status" value="1"/>
</dbReference>
<accession>A0A852G1B3</accession>
<dbReference type="GO" id="GO:0005634">
    <property type="term" value="C:nucleus"/>
    <property type="evidence" value="ECO:0007669"/>
    <property type="project" value="UniProtKB-SubCell"/>
</dbReference>
<feature type="domain" description="C2H2-type" evidence="11">
    <location>
        <begin position="24"/>
        <end position="51"/>
    </location>
</feature>
<evidence type="ECO:0000313" key="12">
    <source>
        <dbReference type="EMBL" id="NXW97318.1"/>
    </source>
</evidence>
<evidence type="ECO:0000256" key="8">
    <source>
        <dbReference type="ARBA" id="ARBA00023163"/>
    </source>
</evidence>
<evidence type="ECO:0000256" key="6">
    <source>
        <dbReference type="ARBA" id="ARBA00022833"/>
    </source>
</evidence>
<comment type="subcellular location">
    <subcellularLocation>
        <location evidence="1">Nucleus</location>
    </subcellularLocation>
</comment>
<dbReference type="AlphaFoldDB" id="A0A852G1B3"/>
<comment type="similarity">
    <text evidence="2">Belongs to the krueppel C2H2-type zinc-finger protein family.</text>
</comment>
<dbReference type="Proteomes" id="UP000620207">
    <property type="component" value="Unassembled WGS sequence"/>
</dbReference>
<evidence type="ECO:0000256" key="4">
    <source>
        <dbReference type="ARBA" id="ARBA00022737"/>
    </source>
</evidence>
<dbReference type="PROSITE" id="PS50157">
    <property type="entry name" value="ZINC_FINGER_C2H2_2"/>
    <property type="match status" value="2"/>
</dbReference>
<dbReference type="SUPFAM" id="SSF57667">
    <property type="entry name" value="beta-beta-alpha zinc fingers"/>
    <property type="match status" value="1"/>
</dbReference>
<keyword evidence="4" id="KW-0677">Repeat</keyword>
<evidence type="ECO:0000256" key="5">
    <source>
        <dbReference type="ARBA" id="ARBA00022771"/>
    </source>
</evidence>
<dbReference type="GO" id="GO:0000978">
    <property type="term" value="F:RNA polymerase II cis-regulatory region sequence-specific DNA binding"/>
    <property type="evidence" value="ECO:0007669"/>
    <property type="project" value="TreeGrafter"/>
</dbReference>
<keyword evidence="3" id="KW-0479">Metal-binding</keyword>
<keyword evidence="8" id="KW-0804">Transcription</keyword>
<evidence type="ECO:0000256" key="3">
    <source>
        <dbReference type="ARBA" id="ARBA00022723"/>
    </source>
</evidence>
<protein>
    <submittedName>
        <fullName evidence="12">ZSC30 protein</fullName>
    </submittedName>
</protein>
<evidence type="ECO:0000256" key="2">
    <source>
        <dbReference type="ARBA" id="ARBA00006991"/>
    </source>
</evidence>
<evidence type="ECO:0000256" key="9">
    <source>
        <dbReference type="ARBA" id="ARBA00023242"/>
    </source>
</evidence>